<evidence type="ECO:0000313" key="5">
    <source>
        <dbReference type="EMBL" id="KAJ3664307.1"/>
    </source>
</evidence>
<gene>
    <name evidence="5" type="ORF">Zmor_008489</name>
</gene>
<dbReference type="AlphaFoldDB" id="A0AA38IVJ3"/>
<keyword evidence="6" id="KW-1185">Reference proteome</keyword>
<feature type="compositionally biased region" description="Basic residues" evidence="3">
    <location>
        <begin position="359"/>
        <end position="372"/>
    </location>
</feature>
<sequence length="372" mass="41420">MVKPPTFEVVAGTYEEFLLGYTFSSKENSLTQSFAAHDHAASVRCVAISGQYLASGGADDRIFIYDLKTRKQHFTLTNHNSTVNCLEFTDNHSHLISGSADGVLAIVRVGNWQLEKVWEKAHKGAAILDVAVHSSGKLALTLGADCSLCTWNLVKGRQAYVINLRSKCKDARSLEKILWAPDGVRFVLYGGKYTEVWSVESGGFLTQIGHKEKVTACLWMDDEMLLVGHENGEISVLNIEEGKVISSFQAHDSRVKSVGLFKKRIVSVSSNGEIKVWNRNHEELAVVDSGCRLTCVCIVPPIEVKTEENPEESVVEIELEPVETKKIKKAQVVEIVEDEDEDTPVKKKKTKQINEGQVPKKKKKKRLNPTRE</sequence>
<evidence type="ECO:0000256" key="3">
    <source>
        <dbReference type="SAM" id="MobiDB-lite"/>
    </source>
</evidence>
<comment type="caution">
    <text evidence="5">The sequence shown here is derived from an EMBL/GenBank/DDBJ whole genome shotgun (WGS) entry which is preliminary data.</text>
</comment>
<evidence type="ECO:0000256" key="1">
    <source>
        <dbReference type="ARBA" id="ARBA00045213"/>
    </source>
</evidence>
<comment type="function">
    <text evidence="1">Negatively regulates the PAK1 kinase. PAK1 is a member of the PAK kinase family, which has been shown to play a positive role in the regulation of signaling pathways involving MAPK8 and RELA. PAK1 exists as an inactive homodimer, which is activated by binding of small GTPases such as CDC42 to an N-terminal regulatory domain. PAK1IP1 also binds to the N-terminus of PAK1, and inhibits the specific activation of PAK1 by CDC42. May be involved in ribosomal large subunit assembly.</text>
</comment>
<keyword evidence="2" id="KW-0853">WD repeat</keyword>
<proteinExistence type="predicted"/>
<evidence type="ECO:0000313" key="6">
    <source>
        <dbReference type="Proteomes" id="UP001168821"/>
    </source>
</evidence>
<feature type="repeat" description="WD" evidence="2">
    <location>
        <begin position="76"/>
        <end position="106"/>
    </location>
</feature>
<dbReference type="InterPro" id="IPR051959">
    <property type="entry name" value="PAK1-Kinase_Regulator"/>
</dbReference>
<protein>
    <recommendedName>
        <fullName evidence="4">Anaphase-promoting complex subunit 4-like WD40 domain-containing protein</fullName>
    </recommendedName>
</protein>
<dbReference type="PANTHER" id="PTHR44675:SF1">
    <property type="entry name" value="P21-ACTIVATED PROTEIN KINASE-INTERACTING PROTEIN 1"/>
    <property type="match status" value="1"/>
</dbReference>
<feature type="repeat" description="WD" evidence="2">
    <location>
        <begin position="248"/>
        <end position="287"/>
    </location>
</feature>
<dbReference type="PANTHER" id="PTHR44675">
    <property type="entry name" value="PAK1 INTERACTING PROTEIN 1"/>
    <property type="match status" value="1"/>
</dbReference>
<evidence type="ECO:0000256" key="2">
    <source>
        <dbReference type="PROSITE-ProRule" id="PRU00221"/>
    </source>
</evidence>
<feature type="repeat" description="WD" evidence="2">
    <location>
        <begin position="36"/>
        <end position="75"/>
    </location>
</feature>
<dbReference type="InterPro" id="IPR036322">
    <property type="entry name" value="WD40_repeat_dom_sf"/>
</dbReference>
<dbReference type="SMART" id="SM00320">
    <property type="entry name" value="WD40"/>
    <property type="match status" value="5"/>
</dbReference>
<evidence type="ECO:0000259" key="4">
    <source>
        <dbReference type="Pfam" id="PF12894"/>
    </source>
</evidence>
<dbReference type="Gene3D" id="2.130.10.10">
    <property type="entry name" value="YVTN repeat-like/Quinoprotein amine dehydrogenase"/>
    <property type="match status" value="2"/>
</dbReference>
<dbReference type="Pfam" id="PF12894">
    <property type="entry name" value="ANAPC4_WD40"/>
    <property type="match status" value="1"/>
</dbReference>
<dbReference type="InterPro" id="IPR024977">
    <property type="entry name" value="Apc4-like_WD40_dom"/>
</dbReference>
<name>A0AA38IVJ3_9CUCU</name>
<dbReference type="Proteomes" id="UP001168821">
    <property type="component" value="Unassembled WGS sequence"/>
</dbReference>
<dbReference type="EMBL" id="JALNTZ010000002">
    <property type="protein sequence ID" value="KAJ3664307.1"/>
    <property type="molecule type" value="Genomic_DNA"/>
</dbReference>
<dbReference type="PROSITE" id="PS50082">
    <property type="entry name" value="WD_REPEATS_2"/>
    <property type="match status" value="3"/>
</dbReference>
<dbReference type="InterPro" id="IPR015943">
    <property type="entry name" value="WD40/YVTN_repeat-like_dom_sf"/>
</dbReference>
<accession>A0AA38IVJ3</accession>
<dbReference type="InterPro" id="IPR001680">
    <property type="entry name" value="WD40_rpt"/>
</dbReference>
<feature type="region of interest" description="Disordered" evidence="3">
    <location>
        <begin position="337"/>
        <end position="372"/>
    </location>
</feature>
<organism evidence="5 6">
    <name type="scientific">Zophobas morio</name>
    <dbReference type="NCBI Taxonomy" id="2755281"/>
    <lineage>
        <taxon>Eukaryota</taxon>
        <taxon>Metazoa</taxon>
        <taxon>Ecdysozoa</taxon>
        <taxon>Arthropoda</taxon>
        <taxon>Hexapoda</taxon>
        <taxon>Insecta</taxon>
        <taxon>Pterygota</taxon>
        <taxon>Neoptera</taxon>
        <taxon>Endopterygota</taxon>
        <taxon>Coleoptera</taxon>
        <taxon>Polyphaga</taxon>
        <taxon>Cucujiformia</taxon>
        <taxon>Tenebrionidae</taxon>
        <taxon>Zophobas</taxon>
    </lineage>
</organism>
<dbReference type="Pfam" id="PF00400">
    <property type="entry name" value="WD40"/>
    <property type="match status" value="3"/>
</dbReference>
<dbReference type="SUPFAM" id="SSF50978">
    <property type="entry name" value="WD40 repeat-like"/>
    <property type="match status" value="1"/>
</dbReference>
<feature type="domain" description="Anaphase-promoting complex subunit 4-like WD40" evidence="4">
    <location>
        <begin position="195"/>
        <end position="258"/>
    </location>
</feature>
<reference evidence="5" key="1">
    <citation type="journal article" date="2023" name="G3 (Bethesda)">
        <title>Whole genome assemblies of Zophobas morio and Tenebrio molitor.</title>
        <authorList>
            <person name="Kaur S."/>
            <person name="Stinson S.A."/>
            <person name="diCenzo G.C."/>
        </authorList>
    </citation>
    <scope>NUCLEOTIDE SEQUENCE</scope>
    <source>
        <strain evidence="5">QUZm001</strain>
    </source>
</reference>